<dbReference type="AlphaFoldDB" id="A0A285J185"/>
<feature type="transmembrane region" description="Helical" evidence="1">
    <location>
        <begin position="197"/>
        <end position="216"/>
    </location>
</feature>
<evidence type="ECO:0000313" key="4">
    <source>
        <dbReference type="Proteomes" id="UP000219612"/>
    </source>
</evidence>
<dbReference type="PROSITE" id="PS50887">
    <property type="entry name" value="GGDEF"/>
    <property type="match status" value="1"/>
</dbReference>
<gene>
    <name evidence="3" type="ORF">SAMN05421748_113188</name>
</gene>
<dbReference type="EMBL" id="OBDY01000013">
    <property type="protein sequence ID" value="SNY53126.1"/>
    <property type="molecule type" value="Genomic_DNA"/>
</dbReference>
<feature type="transmembrane region" description="Helical" evidence="1">
    <location>
        <begin position="293"/>
        <end position="310"/>
    </location>
</feature>
<dbReference type="InterPro" id="IPR000160">
    <property type="entry name" value="GGDEF_dom"/>
</dbReference>
<dbReference type="SMART" id="SM00267">
    <property type="entry name" value="GGDEF"/>
    <property type="match status" value="1"/>
</dbReference>
<dbReference type="GO" id="GO:0052621">
    <property type="term" value="F:diguanylate cyclase activity"/>
    <property type="evidence" value="ECO:0007669"/>
    <property type="project" value="TreeGrafter"/>
</dbReference>
<dbReference type="RefSeq" id="WP_097323040.1">
    <property type="nucleotide sequence ID" value="NZ_OBDY01000013.1"/>
</dbReference>
<dbReference type="InterPro" id="IPR050469">
    <property type="entry name" value="Diguanylate_Cyclase"/>
</dbReference>
<dbReference type="InterPro" id="IPR043128">
    <property type="entry name" value="Rev_trsase/Diguanyl_cyclase"/>
</dbReference>
<dbReference type="GO" id="GO:1902201">
    <property type="term" value="P:negative regulation of bacterial-type flagellum-dependent cell motility"/>
    <property type="evidence" value="ECO:0007669"/>
    <property type="project" value="TreeGrafter"/>
</dbReference>
<organism evidence="3 4">
    <name type="scientific">Paractinoplanes atraurantiacus</name>
    <dbReference type="NCBI Taxonomy" id="1036182"/>
    <lineage>
        <taxon>Bacteria</taxon>
        <taxon>Bacillati</taxon>
        <taxon>Actinomycetota</taxon>
        <taxon>Actinomycetes</taxon>
        <taxon>Micromonosporales</taxon>
        <taxon>Micromonosporaceae</taxon>
        <taxon>Paractinoplanes</taxon>
    </lineage>
</organism>
<dbReference type="NCBIfam" id="TIGR00254">
    <property type="entry name" value="GGDEF"/>
    <property type="match status" value="1"/>
</dbReference>
<keyword evidence="1" id="KW-1133">Transmembrane helix</keyword>
<accession>A0A285J185</accession>
<dbReference type="SUPFAM" id="SSF55073">
    <property type="entry name" value="Nucleotide cyclase"/>
    <property type="match status" value="1"/>
</dbReference>
<feature type="transmembrane region" description="Helical" evidence="1">
    <location>
        <begin position="135"/>
        <end position="155"/>
    </location>
</feature>
<dbReference type="GO" id="GO:0005886">
    <property type="term" value="C:plasma membrane"/>
    <property type="evidence" value="ECO:0007669"/>
    <property type="project" value="TreeGrafter"/>
</dbReference>
<dbReference type="GO" id="GO:0043709">
    <property type="term" value="P:cell adhesion involved in single-species biofilm formation"/>
    <property type="evidence" value="ECO:0007669"/>
    <property type="project" value="TreeGrafter"/>
</dbReference>
<dbReference type="OrthoDB" id="23692at2"/>
<dbReference type="PANTHER" id="PTHR45138">
    <property type="entry name" value="REGULATORY COMPONENTS OF SENSORY TRANSDUCTION SYSTEM"/>
    <property type="match status" value="1"/>
</dbReference>
<feature type="transmembrane region" description="Helical" evidence="1">
    <location>
        <begin position="228"/>
        <end position="247"/>
    </location>
</feature>
<dbReference type="CDD" id="cd01949">
    <property type="entry name" value="GGDEF"/>
    <property type="match status" value="1"/>
</dbReference>
<keyword evidence="1" id="KW-0472">Membrane</keyword>
<reference evidence="3 4" key="1">
    <citation type="submission" date="2017-09" db="EMBL/GenBank/DDBJ databases">
        <authorList>
            <person name="Ehlers B."/>
            <person name="Leendertz F.H."/>
        </authorList>
    </citation>
    <scope>NUCLEOTIDE SEQUENCE [LARGE SCALE GENOMIC DNA]</scope>
    <source>
        <strain evidence="3 4">CGMCC 4.6857</strain>
    </source>
</reference>
<evidence type="ECO:0000313" key="3">
    <source>
        <dbReference type="EMBL" id="SNY53126.1"/>
    </source>
</evidence>
<feature type="transmembrane region" description="Helical" evidence="1">
    <location>
        <begin position="161"/>
        <end position="185"/>
    </location>
</feature>
<keyword evidence="1" id="KW-0812">Transmembrane</keyword>
<feature type="domain" description="GGDEF" evidence="2">
    <location>
        <begin position="353"/>
        <end position="483"/>
    </location>
</feature>
<feature type="transmembrane region" description="Helical" evidence="1">
    <location>
        <begin position="43"/>
        <end position="62"/>
    </location>
</feature>
<protein>
    <submittedName>
        <fullName evidence="3">Diguanylate cyclase (GGDEF) domain-containing protein</fullName>
    </submittedName>
</protein>
<dbReference type="Pfam" id="PF00990">
    <property type="entry name" value="GGDEF"/>
    <property type="match status" value="1"/>
</dbReference>
<name>A0A285J185_9ACTN</name>
<feature type="transmembrane region" description="Helical" evidence="1">
    <location>
        <begin position="268"/>
        <end position="287"/>
    </location>
</feature>
<dbReference type="FunFam" id="3.30.70.270:FF:000001">
    <property type="entry name" value="Diguanylate cyclase domain protein"/>
    <property type="match status" value="1"/>
</dbReference>
<dbReference type="InterPro" id="IPR029787">
    <property type="entry name" value="Nucleotide_cyclase"/>
</dbReference>
<dbReference type="Proteomes" id="UP000219612">
    <property type="component" value="Unassembled WGS sequence"/>
</dbReference>
<sequence>MALLNAPLRRWAGWQLILALGAPVIVLYYWFLHLGPAWGGLQVALYTSANGALAVSCLVTAWRRRDLRAIMLLFAASALTSIFGDVVFYFLALVGGEVAYPSIADLGYLTAYPLLASGLLLLVRRRTPGRDFASALDAAIVAVSAGYLVLEFTILPTMEISSANIVTLVSVAYPVGDLMLIVVGARLMIGGARTAPLLMIGAYLALVLFSDTFYMVQTLDGSYRAGNFLDAVWMSAAFILAAGVAHPEAPKLLIRNGTVTADATGRRLIVLAVAAVMAPTVMMVQYLRGATPHIIVAGLVCNLLFLLVVGRMAGLVRAQRHAAITDALTGLRSRRFFEQSLRSEASRASRHDADLSMLLLDIDHFKTVNDTYGHGGGDRVLVEVADRLHAAVRPGDLVARYGGEEFAVLLPGAGPAEAADIADRLRRAIAATPIAVTEDQNHHVTVSVGVAGTQIPEEMVLSADRALYASKNAGRDRVTIADAIPTPVAA</sequence>
<proteinExistence type="predicted"/>
<keyword evidence="4" id="KW-1185">Reference proteome</keyword>
<feature type="transmembrane region" description="Helical" evidence="1">
    <location>
        <begin position="69"/>
        <end position="94"/>
    </location>
</feature>
<dbReference type="Gene3D" id="3.30.70.270">
    <property type="match status" value="1"/>
</dbReference>
<evidence type="ECO:0000256" key="1">
    <source>
        <dbReference type="SAM" id="Phobius"/>
    </source>
</evidence>
<feature type="transmembrane region" description="Helical" evidence="1">
    <location>
        <begin position="106"/>
        <end position="123"/>
    </location>
</feature>
<feature type="transmembrane region" description="Helical" evidence="1">
    <location>
        <begin position="12"/>
        <end position="31"/>
    </location>
</feature>
<dbReference type="PANTHER" id="PTHR45138:SF9">
    <property type="entry name" value="DIGUANYLATE CYCLASE DGCM-RELATED"/>
    <property type="match status" value="1"/>
</dbReference>
<evidence type="ECO:0000259" key="2">
    <source>
        <dbReference type="PROSITE" id="PS50887"/>
    </source>
</evidence>